<dbReference type="PRINTS" id="PR00119">
    <property type="entry name" value="CATATPASE"/>
</dbReference>
<dbReference type="Proteomes" id="UP000193922">
    <property type="component" value="Unassembled WGS sequence"/>
</dbReference>
<keyword evidence="10 18" id="KW-0067">ATP-binding</keyword>
<keyword evidence="12" id="KW-1278">Translocase</keyword>
<dbReference type="InterPro" id="IPR023214">
    <property type="entry name" value="HAD_sf"/>
</dbReference>
<dbReference type="GO" id="GO:0012505">
    <property type="term" value="C:endomembrane system"/>
    <property type="evidence" value="ECO:0007669"/>
    <property type="project" value="UniProtKB-SubCell"/>
</dbReference>
<dbReference type="Gene3D" id="3.40.1110.10">
    <property type="entry name" value="Calcium-transporting ATPase, cytoplasmic domain N"/>
    <property type="match status" value="1"/>
</dbReference>
<dbReference type="InterPro" id="IPR017969">
    <property type="entry name" value="Heavy-metal-associated_CS"/>
</dbReference>
<dbReference type="CDD" id="cd02094">
    <property type="entry name" value="P-type_ATPase_Cu-like"/>
    <property type="match status" value="1"/>
</dbReference>
<evidence type="ECO:0000256" key="9">
    <source>
        <dbReference type="ARBA" id="ARBA00022796"/>
    </source>
</evidence>
<dbReference type="CDD" id="cd00371">
    <property type="entry name" value="HMA"/>
    <property type="match status" value="4"/>
</dbReference>
<evidence type="ECO:0000256" key="15">
    <source>
        <dbReference type="ARBA" id="ARBA00023065"/>
    </source>
</evidence>
<dbReference type="Pfam" id="PF00702">
    <property type="entry name" value="Hydrolase"/>
    <property type="match status" value="1"/>
</dbReference>
<feature type="domain" description="HMA" evidence="20">
    <location>
        <begin position="349"/>
        <end position="415"/>
    </location>
</feature>
<dbReference type="PROSITE" id="PS01047">
    <property type="entry name" value="HMA_1"/>
    <property type="match status" value="4"/>
</dbReference>
<dbReference type="InterPro" id="IPR018303">
    <property type="entry name" value="ATPase_P-typ_P_site"/>
</dbReference>
<keyword evidence="13 18" id="KW-1133">Transmembrane helix</keyword>
<dbReference type="STRING" id="61395.A0A1Y1W368"/>
<comment type="caution">
    <text evidence="21">The sequence shown here is derived from an EMBL/GenBank/DDBJ whole genome shotgun (WGS) entry which is preliminary data.</text>
</comment>
<dbReference type="InterPro" id="IPR023298">
    <property type="entry name" value="ATPase_P-typ_TM_dom_sf"/>
</dbReference>
<evidence type="ECO:0000313" key="21">
    <source>
        <dbReference type="EMBL" id="ORX67971.1"/>
    </source>
</evidence>
<dbReference type="EMBL" id="MCFD01000011">
    <property type="protein sequence ID" value="ORX67971.1"/>
    <property type="molecule type" value="Genomic_DNA"/>
</dbReference>
<evidence type="ECO:0000256" key="12">
    <source>
        <dbReference type="ARBA" id="ARBA00022967"/>
    </source>
</evidence>
<evidence type="ECO:0000256" key="16">
    <source>
        <dbReference type="ARBA" id="ARBA00023136"/>
    </source>
</evidence>
<dbReference type="GeneID" id="63804819"/>
<dbReference type="Gene3D" id="3.30.70.100">
    <property type="match status" value="4"/>
</dbReference>
<feature type="region of interest" description="Disordered" evidence="19">
    <location>
        <begin position="196"/>
        <end position="269"/>
    </location>
</feature>
<name>A0A1Y1W368_9FUNG</name>
<dbReference type="SUPFAM" id="SSF56784">
    <property type="entry name" value="HAD-like"/>
    <property type="match status" value="1"/>
</dbReference>
<dbReference type="GO" id="GO:0016020">
    <property type="term" value="C:membrane"/>
    <property type="evidence" value="ECO:0007669"/>
    <property type="project" value="UniProtKB-SubCell"/>
</dbReference>
<dbReference type="SUPFAM" id="SSF55008">
    <property type="entry name" value="HMA, heavy metal-associated domain"/>
    <property type="match status" value="4"/>
</dbReference>
<dbReference type="AlphaFoldDB" id="A0A1Y1W368"/>
<feature type="transmembrane region" description="Helical" evidence="18">
    <location>
        <begin position="1099"/>
        <end position="1122"/>
    </location>
</feature>
<dbReference type="PANTHER" id="PTHR43520:SF8">
    <property type="entry name" value="P-TYPE CU(+) TRANSPORTER"/>
    <property type="match status" value="1"/>
</dbReference>
<evidence type="ECO:0000313" key="22">
    <source>
        <dbReference type="Proteomes" id="UP000193922"/>
    </source>
</evidence>
<feature type="compositionally biased region" description="Polar residues" evidence="19">
    <location>
        <begin position="252"/>
        <end position="263"/>
    </location>
</feature>
<dbReference type="InterPro" id="IPR006122">
    <property type="entry name" value="HMA_Cu_ion-bd"/>
</dbReference>
<dbReference type="Gene3D" id="2.70.150.10">
    <property type="entry name" value="Calcium-transporting ATPase, cytoplasmic transduction domain A"/>
    <property type="match status" value="1"/>
</dbReference>
<keyword evidence="16 18" id="KW-0472">Membrane</keyword>
<feature type="transmembrane region" description="Helical" evidence="18">
    <location>
        <begin position="516"/>
        <end position="536"/>
    </location>
</feature>
<feature type="transmembrane region" description="Helical" evidence="18">
    <location>
        <begin position="476"/>
        <end position="495"/>
    </location>
</feature>
<feature type="transmembrane region" description="Helical" evidence="18">
    <location>
        <begin position="698"/>
        <end position="717"/>
    </location>
</feature>
<evidence type="ECO:0000256" key="18">
    <source>
        <dbReference type="RuleBase" id="RU362081"/>
    </source>
</evidence>
<evidence type="ECO:0000256" key="2">
    <source>
        <dbReference type="ARBA" id="ARBA00006024"/>
    </source>
</evidence>
<dbReference type="OrthoDB" id="432719at2759"/>
<proteinExistence type="inferred from homology"/>
<evidence type="ECO:0000256" key="3">
    <source>
        <dbReference type="ARBA" id="ARBA00012517"/>
    </source>
</evidence>
<dbReference type="NCBIfam" id="TIGR01525">
    <property type="entry name" value="ATPase-IB_hvy"/>
    <property type="match status" value="1"/>
</dbReference>
<dbReference type="Pfam" id="PF00122">
    <property type="entry name" value="E1-E2_ATPase"/>
    <property type="match status" value="1"/>
</dbReference>
<dbReference type="EC" id="7.2.2.8" evidence="3"/>
<feature type="transmembrane region" description="Helical" evidence="18">
    <location>
        <begin position="737"/>
        <end position="760"/>
    </location>
</feature>
<dbReference type="SFLD" id="SFLDF00027">
    <property type="entry name" value="p-type_atpase"/>
    <property type="match status" value="1"/>
</dbReference>
<dbReference type="GO" id="GO:0043682">
    <property type="term" value="F:P-type divalent copper transporter activity"/>
    <property type="evidence" value="ECO:0007669"/>
    <property type="project" value="TreeGrafter"/>
</dbReference>
<organism evidence="21 22">
    <name type="scientific">Linderina pennispora</name>
    <dbReference type="NCBI Taxonomy" id="61395"/>
    <lineage>
        <taxon>Eukaryota</taxon>
        <taxon>Fungi</taxon>
        <taxon>Fungi incertae sedis</taxon>
        <taxon>Zoopagomycota</taxon>
        <taxon>Kickxellomycotina</taxon>
        <taxon>Kickxellomycetes</taxon>
        <taxon>Kickxellales</taxon>
        <taxon>Kickxellaceae</taxon>
        <taxon>Linderina</taxon>
    </lineage>
</organism>
<dbReference type="InterPro" id="IPR027256">
    <property type="entry name" value="P-typ_ATPase_IB"/>
</dbReference>
<dbReference type="InterPro" id="IPR059000">
    <property type="entry name" value="ATPase_P-type_domA"/>
</dbReference>
<keyword evidence="14" id="KW-0186">Copper</keyword>
<dbReference type="NCBIfam" id="TIGR01494">
    <property type="entry name" value="ATPase_P-type"/>
    <property type="match status" value="3"/>
</dbReference>
<feature type="domain" description="HMA" evidence="20">
    <location>
        <begin position="274"/>
        <end position="340"/>
    </location>
</feature>
<dbReference type="Gene3D" id="3.40.50.1000">
    <property type="entry name" value="HAD superfamily/HAD-like"/>
    <property type="match status" value="1"/>
</dbReference>
<reference evidence="21 22" key="1">
    <citation type="submission" date="2016-07" db="EMBL/GenBank/DDBJ databases">
        <title>Pervasive Adenine N6-methylation of Active Genes in Fungi.</title>
        <authorList>
            <consortium name="DOE Joint Genome Institute"/>
            <person name="Mondo S.J."/>
            <person name="Dannebaum R.O."/>
            <person name="Kuo R.C."/>
            <person name="Labutti K."/>
            <person name="Haridas S."/>
            <person name="Kuo A."/>
            <person name="Salamov A."/>
            <person name="Ahrendt S.R."/>
            <person name="Lipzen A."/>
            <person name="Sullivan W."/>
            <person name="Andreopoulos W.B."/>
            <person name="Clum A."/>
            <person name="Lindquist E."/>
            <person name="Daum C."/>
            <person name="Ramamoorthy G.K."/>
            <person name="Gryganskyi A."/>
            <person name="Culley D."/>
            <person name="Magnuson J.K."/>
            <person name="James T.Y."/>
            <person name="O'Malley M.A."/>
            <person name="Stajich J.E."/>
            <person name="Spatafora J.W."/>
            <person name="Visel A."/>
            <person name="Grigoriev I.V."/>
        </authorList>
    </citation>
    <scope>NUCLEOTIDE SEQUENCE [LARGE SCALE GENOMIC DNA]</scope>
    <source>
        <strain evidence="21 22">ATCC 12442</strain>
    </source>
</reference>
<evidence type="ECO:0000256" key="8">
    <source>
        <dbReference type="ARBA" id="ARBA00022741"/>
    </source>
</evidence>
<evidence type="ECO:0000256" key="11">
    <source>
        <dbReference type="ARBA" id="ARBA00022842"/>
    </source>
</evidence>
<dbReference type="PROSITE" id="PS50846">
    <property type="entry name" value="HMA_2"/>
    <property type="match status" value="3"/>
</dbReference>
<keyword evidence="4" id="KW-0813">Transport</keyword>
<evidence type="ECO:0000256" key="10">
    <source>
        <dbReference type="ARBA" id="ARBA00022840"/>
    </source>
</evidence>
<dbReference type="RefSeq" id="XP_040741817.1">
    <property type="nucleotide sequence ID" value="XM_040888171.1"/>
</dbReference>
<dbReference type="GO" id="GO:0140581">
    <property type="term" value="F:P-type monovalent copper transporter activity"/>
    <property type="evidence" value="ECO:0007669"/>
    <property type="project" value="UniProtKB-EC"/>
</dbReference>
<dbReference type="NCBIfam" id="TIGR00003">
    <property type="entry name" value="copper ion binding protein"/>
    <property type="match status" value="4"/>
</dbReference>
<dbReference type="GO" id="GO:0016887">
    <property type="term" value="F:ATP hydrolysis activity"/>
    <property type="evidence" value="ECO:0007669"/>
    <property type="project" value="InterPro"/>
</dbReference>
<evidence type="ECO:0000256" key="19">
    <source>
        <dbReference type="SAM" id="MobiDB-lite"/>
    </source>
</evidence>
<keyword evidence="8 18" id="KW-0547">Nucleotide-binding</keyword>
<keyword evidence="15" id="KW-0406">Ion transport</keyword>
<evidence type="ECO:0000256" key="13">
    <source>
        <dbReference type="ARBA" id="ARBA00022989"/>
    </source>
</evidence>
<feature type="domain" description="HMA" evidence="20">
    <location>
        <begin position="126"/>
        <end position="193"/>
    </location>
</feature>
<dbReference type="SUPFAM" id="SSF81653">
    <property type="entry name" value="Calcium ATPase, transduction domain A"/>
    <property type="match status" value="1"/>
</dbReference>
<evidence type="ECO:0000256" key="17">
    <source>
        <dbReference type="ARBA" id="ARBA00080126"/>
    </source>
</evidence>
<gene>
    <name evidence="21" type="ORF">DL89DRAFT_269132</name>
</gene>
<comment type="subcellular location">
    <subcellularLocation>
        <location evidence="1">Endomembrane system</location>
        <topology evidence="1">Multi-pass membrane protein</topology>
    </subcellularLocation>
    <subcellularLocation>
        <location evidence="18">Membrane</location>
    </subcellularLocation>
</comment>
<feature type="transmembrane region" description="Helical" evidence="18">
    <location>
        <begin position="1128"/>
        <end position="1147"/>
    </location>
</feature>
<keyword evidence="6 18" id="KW-0479">Metal-binding</keyword>
<dbReference type="FunFam" id="3.30.70.100:FF:000001">
    <property type="entry name" value="ATPase copper transporting beta"/>
    <property type="match status" value="4"/>
</dbReference>
<dbReference type="Pfam" id="PF00403">
    <property type="entry name" value="HMA"/>
    <property type="match status" value="4"/>
</dbReference>
<comment type="similarity">
    <text evidence="2 18">Belongs to the cation transport ATPase (P-type) (TC 3.A.3) family. Type IB subfamily.</text>
</comment>
<dbReference type="InterPro" id="IPR036412">
    <property type="entry name" value="HAD-like_sf"/>
</dbReference>
<dbReference type="InterPro" id="IPR023299">
    <property type="entry name" value="ATPase_P-typ_cyto_dom_N"/>
</dbReference>
<evidence type="ECO:0000256" key="6">
    <source>
        <dbReference type="ARBA" id="ARBA00022723"/>
    </source>
</evidence>
<dbReference type="InterPro" id="IPR008250">
    <property type="entry name" value="ATPase_P-typ_transduc_dom_A_sf"/>
</dbReference>
<dbReference type="InterPro" id="IPR006121">
    <property type="entry name" value="HMA_dom"/>
</dbReference>
<dbReference type="InterPro" id="IPR036163">
    <property type="entry name" value="HMA_dom_sf"/>
</dbReference>
<dbReference type="SFLD" id="SFLDG00002">
    <property type="entry name" value="C1.7:_P-type_atpase_like"/>
    <property type="match status" value="1"/>
</dbReference>
<dbReference type="InterPro" id="IPR001757">
    <property type="entry name" value="P_typ_ATPase"/>
</dbReference>
<dbReference type="GO" id="GO:0055070">
    <property type="term" value="P:copper ion homeostasis"/>
    <property type="evidence" value="ECO:0007669"/>
    <property type="project" value="TreeGrafter"/>
</dbReference>
<feature type="transmembrane region" description="Helical" evidence="18">
    <location>
        <begin position="446"/>
        <end position="470"/>
    </location>
</feature>
<dbReference type="PROSITE" id="PS00154">
    <property type="entry name" value="ATPASE_E1_E2"/>
    <property type="match status" value="1"/>
</dbReference>
<dbReference type="FunFam" id="2.70.150.10:FF:000002">
    <property type="entry name" value="Copper-transporting ATPase 1, putative"/>
    <property type="match status" value="1"/>
</dbReference>
<dbReference type="PRINTS" id="PR00943">
    <property type="entry name" value="CUATPASE"/>
</dbReference>
<keyword evidence="7" id="KW-0677">Repeat</keyword>
<keyword evidence="11" id="KW-0460">Magnesium</keyword>
<dbReference type="InterPro" id="IPR044492">
    <property type="entry name" value="P_typ_ATPase_HD_dom"/>
</dbReference>
<evidence type="ECO:0000256" key="7">
    <source>
        <dbReference type="ARBA" id="ARBA00022737"/>
    </source>
</evidence>
<keyword evidence="22" id="KW-1185">Reference proteome</keyword>
<evidence type="ECO:0000259" key="20">
    <source>
        <dbReference type="PROSITE" id="PS50846"/>
    </source>
</evidence>
<dbReference type="GO" id="GO:0005524">
    <property type="term" value="F:ATP binding"/>
    <property type="evidence" value="ECO:0007669"/>
    <property type="project" value="UniProtKB-UniRule"/>
</dbReference>
<evidence type="ECO:0000256" key="4">
    <source>
        <dbReference type="ARBA" id="ARBA00022448"/>
    </source>
</evidence>
<evidence type="ECO:0000256" key="1">
    <source>
        <dbReference type="ARBA" id="ARBA00004127"/>
    </source>
</evidence>
<dbReference type="SUPFAM" id="SSF81665">
    <property type="entry name" value="Calcium ATPase, transmembrane domain M"/>
    <property type="match status" value="1"/>
</dbReference>
<dbReference type="SFLD" id="SFLDS00003">
    <property type="entry name" value="Haloacid_Dehalogenase"/>
    <property type="match status" value="1"/>
</dbReference>
<dbReference type="GO" id="GO:0005507">
    <property type="term" value="F:copper ion binding"/>
    <property type="evidence" value="ECO:0007669"/>
    <property type="project" value="InterPro"/>
</dbReference>
<protein>
    <recommendedName>
        <fullName evidence="3">P-type Cu(+) transporter</fullName>
        <ecNumber evidence="3">7.2.2.8</ecNumber>
    </recommendedName>
    <alternativeName>
        <fullName evidence="17">Cu(2+)-ATPase</fullName>
    </alternativeName>
</protein>
<feature type="transmembrane region" description="Helical" evidence="18">
    <location>
        <begin position="548"/>
        <end position="565"/>
    </location>
</feature>
<keyword evidence="5 18" id="KW-0812">Transmembrane</keyword>
<accession>A0A1Y1W368</accession>
<keyword evidence="9" id="KW-0187">Copper transport</keyword>
<dbReference type="PROSITE" id="PS01229">
    <property type="entry name" value="COF_2"/>
    <property type="match status" value="1"/>
</dbReference>
<sequence>MATLDKQKWNVQGMTCHSCVHSIEQTLGGVDGLVSYDAVVVYDPAKVTASDITTTIEDCGFDAALDGTTYKQTTLGSCVKSIKQALAEVVGITEVSATSVQTIVDAIEDCGFDMDVAAGKSESGQGKVCVGITGMTCHSCVTSVTMALEDTAGVQKVFVELEPRGRAEVEFDTSEATIDNIVAAIEDAGFDAAVEQGDTDHKPVPPQGRPLLVGSPLNSETTSEFPDDNVEQPLLASGSGSMRKPKERSHKQSGYSVSSTRSGDTLLNNSSINTTTQFEVHGMTCSSCVASIERGLKRKAGIMSISVSLLAQRATVEFDTQRVTPDEIIGWIEDMGFEAKRADETPASAKITLNVYGMTCASCVSLIERSVRREPGVESVAVSLPMETAVIEYRPSEVGVRRLVAVVESTGFDVLVADTTKNNTQIESLQRTKDILAWRQRFWRSLWFSLPVIFVAKIAPHIHVLSSFFMTRLIPGLPLGSLVQLVLTTPLQFVIGAKFYQNAFKALRHGNANMDVLVTTGTSLAYFFSLFMLLWSVLHGKHPKPHCFFEAPAMLITFVSLGRYLENMAKGNASAALSTLMTLTPSQATLITYDEDGRIASEKQIPTELIQLGDNLRVFPGERVPADGTLLEGNSEVDESTNPGSMLVAGTVNCTGSFTMKASRVGSETTLAQIVQLVEDAQTTKAPIQAYADKVSQYFAPAVLCIGFATLITWVIVSYTSLPKPAIFEAEAQETGSYMVGCLKIAVAVVVVACPCALGLSTPTAVMVGTGVGAQLGVLIKGGEALEAASGIDVVVFDKTGTLTQGKLAVADLDFVPSVSGLHLSQRGFALLAGAAEAGSEHPLGRAIHSYAQSMLNSQALPALSTNFDSIPGQGIKCHVMPDIGAGAEYASEFAAGTEVLVGSAAFLGNQGVHLPAGYREAKTRQERIGRTVVLVAIAGEYAGWLALSDVLRPEAIPVIATLQDSLHIECIMVTGDQPLTAQAVAAECGIRRVYAGVSPAGKAAIVRQLQNETTIVKRHWLLRPFSKHQLIHKRVAMVGDGVNDGAALAAAEVGIAMRSGTDVAMEAATMVLMREDISDVVAALDLSRTIFNRIRWNYVWASLYNILGIPLAMGLFMPLGIVLPPVFAGLAMAMSSLTVMASSLLLKLYKKPICSMPSATALPLESSERGRANNQNGEFVVDMSGIIDDDGTALELDVMSSDDIMYGDDMTASLSPEAGYFSFPSSSRHAYEPISQH</sequence>
<dbReference type="PRINTS" id="PR00942">
    <property type="entry name" value="CUATPASEI"/>
</dbReference>
<evidence type="ECO:0000256" key="5">
    <source>
        <dbReference type="ARBA" id="ARBA00022692"/>
    </source>
</evidence>
<dbReference type="PANTHER" id="PTHR43520">
    <property type="entry name" value="ATP7, ISOFORM B"/>
    <property type="match status" value="1"/>
</dbReference>
<evidence type="ECO:0000256" key="14">
    <source>
        <dbReference type="ARBA" id="ARBA00023008"/>
    </source>
</evidence>